<sequence length="220" mass="24707">MNTQTTHLNSKHILFSIPFMHLMRSLASNHLSRLVGRQGYRSRSMSFDQQRRFSVNPPRSRSAYNEADSNMKANTSSNSKPTSFPTSRFTIPMWLRWAFGSILALTIPLWNSKYSSLLRLEGQAEKVITTVEVAAEVVEEVALVTEKVSSELVEKLPEDGKLKNVVVLVEQVSEKAVEEAQMAIDIVHKVNELKEEVESFLDPTVGPAKATDEKKGTNMI</sequence>
<accession>A0AAV9BQC3</accession>
<proteinExistence type="predicted"/>
<dbReference type="PANTHER" id="PTHR33735:SF10">
    <property type="entry name" value="EXPRESSED PROTEIN"/>
    <property type="match status" value="1"/>
</dbReference>
<comment type="caution">
    <text evidence="2">The sequence shown here is derived from an EMBL/GenBank/DDBJ whole genome shotgun (WGS) entry which is preliminary data.</text>
</comment>
<evidence type="ECO:0000313" key="2">
    <source>
        <dbReference type="EMBL" id="KAK1278332.1"/>
    </source>
</evidence>
<reference evidence="2" key="1">
    <citation type="journal article" date="2023" name="Nat. Commun.">
        <title>Diploid and tetraploid genomes of Acorus and the evolution of monocots.</title>
        <authorList>
            <person name="Ma L."/>
            <person name="Liu K.W."/>
            <person name="Li Z."/>
            <person name="Hsiao Y.Y."/>
            <person name="Qi Y."/>
            <person name="Fu T."/>
            <person name="Tang G.D."/>
            <person name="Zhang D."/>
            <person name="Sun W.H."/>
            <person name="Liu D.K."/>
            <person name="Li Y."/>
            <person name="Chen G.Z."/>
            <person name="Liu X.D."/>
            <person name="Liao X.Y."/>
            <person name="Jiang Y.T."/>
            <person name="Yu X."/>
            <person name="Hao Y."/>
            <person name="Huang J."/>
            <person name="Zhao X.W."/>
            <person name="Ke S."/>
            <person name="Chen Y.Y."/>
            <person name="Wu W.L."/>
            <person name="Hsu J.L."/>
            <person name="Lin Y.F."/>
            <person name="Huang M.D."/>
            <person name="Li C.Y."/>
            <person name="Huang L."/>
            <person name="Wang Z.W."/>
            <person name="Zhao X."/>
            <person name="Zhong W.Y."/>
            <person name="Peng D.H."/>
            <person name="Ahmad S."/>
            <person name="Lan S."/>
            <person name="Zhang J.S."/>
            <person name="Tsai W.C."/>
            <person name="Van de Peer Y."/>
            <person name="Liu Z.J."/>
        </authorList>
    </citation>
    <scope>NUCLEOTIDE SEQUENCE</scope>
    <source>
        <strain evidence="2">SCP</strain>
    </source>
</reference>
<protein>
    <submittedName>
        <fullName evidence="2">Uncharacterized protein</fullName>
    </submittedName>
</protein>
<feature type="compositionally biased region" description="Polar residues" evidence="1">
    <location>
        <begin position="57"/>
        <end position="84"/>
    </location>
</feature>
<name>A0AAV9BQC3_ACOGR</name>
<dbReference type="EMBL" id="JAUJYN010000002">
    <property type="protein sequence ID" value="KAK1278332.1"/>
    <property type="molecule type" value="Genomic_DNA"/>
</dbReference>
<organism evidence="2 3">
    <name type="scientific">Acorus gramineus</name>
    <name type="common">Dwarf sweet flag</name>
    <dbReference type="NCBI Taxonomy" id="55184"/>
    <lineage>
        <taxon>Eukaryota</taxon>
        <taxon>Viridiplantae</taxon>
        <taxon>Streptophyta</taxon>
        <taxon>Embryophyta</taxon>
        <taxon>Tracheophyta</taxon>
        <taxon>Spermatophyta</taxon>
        <taxon>Magnoliopsida</taxon>
        <taxon>Liliopsida</taxon>
        <taxon>Acoraceae</taxon>
        <taxon>Acorus</taxon>
    </lineage>
</organism>
<gene>
    <name evidence="2" type="ORF">QJS04_geneDACA019662</name>
</gene>
<evidence type="ECO:0000313" key="3">
    <source>
        <dbReference type="Proteomes" id="UP001179952"/>
    </source>
</evidence>
<feature type="region of interest" description="Disordered" evidence="1">
    <location>
        <begin position="42"/>
        <end position="84"/>
    </location>
</feature>
<keyword evidence="3" id="KW-1185">Reference proteome</keyword>
<dbReference type="AlphaFoldDB" id="A0AAV9BQC3"/>
<reference evidence="2" key="2">
    <citation type="submission" date="2023-06" db="EMBL/GenBank/DDBJ databases">
        <authorList>
            <person name="Ma L."/>
            <person name="Liu K.-W."/>
            <person name="Li Z."/>
            <person name="Hsiao Y.-Y."/>
            <person name="Qi Y."/>
            <person name="Fu T."/>
            <person name="Tang G."/>
            <person name="Zhang D."/>
            <person name="Sun W.-H."/>
            <person name="Liu D.-K."/>
            <person name="Li Y."/>
            <person name="Chen G.-Z."/>
            <person name="Liu X.-D."/>
            <person name="Liao X.-Y."/>
            <person name="Jiang Y.-T."/>
            <person name="Yu X."/>
            <person name="Hao Y."/>
            <person name="Huang J."/>
            <person name="Zhao X.-W."/>
            <person name="Ke S."/>
            <person name="Chen Y.-Y."/>
            <person name="Wu W.-L."/>
            <person name="Hsu J.-L."/>
            <person name="Lin Y.-F."/>
            <person name="Huang M.-D."/>
            <person name="Li C.-Y."/>
            <person name="Huang L."/>
            <person name="Wang Z.-W."/>
            <person name="Zhao X."/>
            <person name="Zhong W.-Y."/>
            <person name="Peng D.-H."/>
            <person name="Ahmad S."/>
            <person name="Lan S."/>
            <person name="Zhang J.-S."/>
            <person name="Tsai W.-C."/>
            <person name="Van De Peer Y."/>
            <person name="Liu Z.-J."/>
        </authorList>
    </citation>
    <scope>NUCLEOTIDE SEQUENCE</scope>
    <source>
        <strain evidence="2">SCP</strain>
        <tissue evidence="2">Leaves</tissue>
    </source>
</reference>
<dbReference type="PANTHER" id="PTHR33735">
    <property type="entry name" value="EXPRESSED PROTEIN"/>
    <property type="match status" value="1"/>
</dbReference>
<evidence type="ECO:0000256" key="1">
    <source>
        <dbReference type="SAM" id="MobiDB-lite"/>
    </source>
</evidence>
<dbReference type="Proteomes" id="UP001179952">
    <property type="component" value="Unassembled WGS sequence"/>
</dbReference>